<dbReference type="KEGG" id="paca:ID47_05925"/>
<proteinExistence type="predicted"/>
<dbReference type="InterPro" id="IPR016962">
    <property type="entry name" value="Dehydrase_ECs4332_prd"/>
</dbReference>
<feature type="domain" description="ApeI dehydratase-like" evidence="1">
    <location>
        <begin position="14"/>
        <end position="112"/>
    </location>
</feature>
<dbReference type="SUPFAM" id="SSF54637">
    <property type="entry name" value="Thioesterase/thiol ester dehydrase-isomerase"/>
    <property type="match status" value="1"/>
</dbReference>
<dbReference type="PIRSF" id="PIRSF030962">
    <property type="entry name" value="Dehydrase_ECs4332_prd"/>
    <property type="match status" value="1"/>
</dbReference>
<dbReference type="InterPro" id="IPR054545">
    <property type="entry name" value="ApeI-like"/>
</dbReference>
<organism evidence="2 3">
    <name type="scientific">Candidatus Odyssella acanthamoebae</name>
    <dbReference type="NCBI Taxonomy" id="91604"/>
    <lineage>
        <taxon>Bacteria</taxon>
        <taxon>Pseudomonadati</taxon>
        <taxon>Pseudomonadota</taxon>
        <taxon>Alphaproteobacteria</taxon>
        <taxon>Holosporales</taxon>
        <taxon>Candidatus Paracaedibacteraceae</taxon>
        <taxon>Candidatus Odyssella</taxon>
    </lineage>
</organism>
<gene>
    <name evidence="2" type="ORF">ID47_05925</name>
</gene>
<dbReference type="Proteomes" id="UP000028926">
    <property type="component" value="Chromosome"/>
</dbReference>
<evidence type="ECO:0000313" key="3">
    <source>
        <dbReference type="Proteomes" id="UP000028926"/>
    </source>
</evidence>
<dbReference type="eggNOG" id="COG0764">
    <property type="taxonomic scope" value="Bacteria"/>
</dbReference>
<dbReference type="OrthoDB" id="9812842at2"/>
<evidence type="ECO:0000313" key="2">
    <source>
        <dbReference type="EMBL" id="AIK96368.1"/>
    </source>
</evidence>
<dbReference type="Pfam" id="PF22818">
    <property type="entry name" value="ApeI-like"/>
    <property type="match status" value="1"/>
</dbReference>
<dbReference type="STRING" id="91604.ID47_05925"/>
<name>A0A077AXK9_9PROT</name>
<dbReference type="Gene3D" id="3.10.129.10">
    <property type="entry name" value="Hotdog Thioesterase"/>
    <property type="match status" value="1"/>
</dbReference>
<accession>A0A077AXK9</accession>
<protein>
    <recommendedName>
        <fullName evidence="1">ApeI dehydratase-like domain-containing protein</fullName>
    </recommendedName>
</protein>
<dbReference type="HOGENOM" id="CLU_078912_5_1_5"/>
<dbReference type="EMBL" id="CP008941">
    <property type="protein sequence ID" value="AIK96368.1"/>
    <property type="molecule type" value="Genomic_DNA"/>
</dbReference>
<keyword evidence="3" id="KW-1185">Reference proteome</keyword>
<evidence type="ECO:0000259" key="1">
    <source>
        <dbReference type="Pfam" id="PF22818"/>
    </source>
</evidence>
<dbReference type="RefSeq" id="WP_038464722.1">
    <property type="nucleotide sequence ID" value="NZ_CP008941.1"/>
</dbReference>
<dbReference type="AlphaFoldDB" id="A0A077AXK9"/>
<sequence>MTEPVLLPQILEKTVSENSVQLVLRIPENLLYLDGHFPQMPILAGVVQLHWAIQFAKDKFSITDLIEDVSQIKFNSLIHPQDKVTLTLTLNPETQTLTYTYKLDEKICSSGRFVPIKK</sequence>
<reference evidence="2 3" key="1">
    <citation type="submission" date="2014-07" db="EMBL/GenBank/DDBJ databases">
        <title>Comparative genomic insights into amoeba endosymbionts belonging to the families of Holosporaceae and Candidatus Midichloriaceae within Rickettsiales.</title>
        <authorList>
            <person name="Wang Z."/>
            <person name="Wu M."/>
        </authorList>
    </citation>
    <scope>NUCLEOTIDE SEQUENCE [LARGE SCALE GENOMIC DNA]</scope>
    <source>
        <strain evidence="2">PRA3</strain>
    </source>
</reference>
<dbReference type="InterPro" id="IPR029069">
    <property type="entry name" value="HotDog_dom_sf"/>
</dbReference>